<dbReference type="Gene3D" id="3.40.50.10190">
    <property type="entry name" value="BRCT domain"/>
    <property type="match status" value="1"/>
</dbReference>
<evidence type="ECO:0000259" key="1">
    <source>
        <dbReference type="PROSITE" id="PS50172"/>
    </source>
</evidence>
<dbReference type="Proteomes" id="UP000287033">
    <property type="component" value="Unassembled WGS sequence"/>
</dbReference>
<sequence>MGLICRLEKQSAIGSYRQDLFANQPLIFISPRSEPPTLMLEKLIQLCGGKVCKTLRKAEICIGQYKGKRPPGSRHLSEGWILDCITQHALCSIDNYRID</sequence>
<dbReference type="InterPro" id="IPR022047">
    <property type="entry name" value="Microcephalin-like"/>
</dbReference>
<dbReference type="InterPro" id="IPR001357">
    <property type="entry name" value="BRCT_dom"/>
</dbReference>
<accession>A0A401RWZ6</accession>
<reference evidence="2 3" key="1">
    <citation type="journal article" date="2018" name="Nat. Ecol. Evol.">
        <title>Shark genomes provide insights into elasmobranch evolution and the origin of vertebrates.</title>
        <authorList>
            <person name="Hara Y"/>
            <person name="Yamaguchi K"/>
            <person name="Onimaru K"/>
            <person name="Kadota M"/>
            <person name="Koyanagi M"/>
            <person name="Keeley SD"/>
            <person name="Tatsumi K"/>
            <person name="Tanaka K"/>
            <person name="Motone F"/>
            <person name="Kageyama Y"/>
            <person name="Nozu R"/>
            <person name="Adachi N"/>
            <person name="Nishimura O"/>
            <person name="Nakagawa R"/>
            <person name="Tanegashima C"/>
            <person name="Kiyatake I"/>
            <person name="Matsumoto R"/>
            <person name="Murakumo K"/>
            <person name="Nishida K"/>
            <person name="Terakita A"/>
            <person name="Kuratani S"/>
            <person name="Sato K"/>
            <person name="Hyodo S Kuraku.S."/>
        </authorList>
    </citation>
    <scope>NUCLEOTIDE SEQUENCE [LARGE SCALE GENOMIC DNA]</scope>
</reference>
<dbReference type="PANTHER" id="PTHR14625:SF3">
    <property type="entry name" value="MICROCEPHALIN"/>
    <property type="match status" value="1"/>
</dbReference>
<dbReference type="InterPro" id="IPR036420">
    <property type="entry name" value="BRCT_dom_sf"/>
</dbReference>
<dbReference type="AlphaFoldDB" id="A0A401RWZ6"/>
<organism evidence="2 3">
    <name type="scientific">Chiloscyllium punctatum</name>
    <name type="common">Brownbanded bambooshark</name>
    <name type="synonym">Hemiscyllium punctatum</name>
    <dbReference type="NCBI Taxonomy" id="137246"/>
    <lineage>
        <taxon>Eukaryota</taxon>
        <taxon>Metazoa</taxon>
        <taxon>Chordata</taxon>
        <taxon>Craniata</taxon>
        <taxon>Vertebrata</taxon>
        <taxon>Chondrichthyes</taxon>
        <taxon>Elasmobranchii</taxon>
        <taxon>Galeomorphii</taxon>
        <taxon>Galeoidea</taxon>
        <taxon>Orectolobiformes</taxon>
        <taxon>Hemiscylliidae</taxon>
        <taxon>Chiloscyllium</taxon>
    </lineage>
</organism>
<keyword evidence="3" id="KW-1185">Reference proteome</keyword>
<dbReference type="Pfam" id="PF16589">
    <property type="entry name" value="BRCT_2"/>
    <property type="match status" value="1"/>
</dbReference>
<dbReference type="SUPFAM" id="SSF52113">
    <property type="entry name" value="BRCT domain"/>
    <property type="match status" value="1"/>
</dbReference>
<dbReference type="PROSITE" id="PS50172">
    <property type="entry name" value="BRCT"/>
    <property type="match status" value="1"/>
</dbReference>
<proteinExistence type="predicted"/>
<protein>
    <recommendedName>
        <fullName evidence="1">BRCT domain-containing protein</fullName>
    </recommendedName>
</protein>
<feature type="domain" description="BRCT" evidence="1">
    <location>
        <begin position="16"/>
        <end position="98"/>
    </location>
</feature>
<dbReference type="OrthoDB" id="2384350at2759"/>
<evidence type="ECO:0000313" key="3">
    <source>
        <dbReference type="Proteomes" id="UP000287033"/>
    </source>
</evidence>
<dbReference type="GO" id="GO:0000278">
    <property type="term" value="P:mitotic cell cycle"/>
    <property type="evidence" value="ECO:0007669"/>
    <property type="project" value="TreeGrafter"/>
</dbReference>
<evidence type="ECO:0000313" key="2">
    <source>
        <dbReference type="EMBL" id="GCC22663.1"/>
    </source>
</evidence>
<dbReference type="CDD" id="cd17751">
    <property type="entry name" value="BRCT_microcephalin_rpt3"/>
    <property type="match status" value="1"/>
</dbReference>
<dbReference type="OMA" id="CEPPCAT"/>
<dbReference type="STRING" id="137246.A0A401RWZ6"/>
<gene>
    <name evidence="2" type="ORF">chiPu_0001051</name>
</gene>
<dbReference type="PANTHER" id="PTHR14625">
    <property type="entry name" value="MICROCEPHALIN"/>
    <property type="match status" value="1"/>
</dbReference>
<dbReference type="EMBL" id="BEZZ01000015">
    <property type="protein sequence ID" value="GCC22663.1"/>
    <property type="molecule type" value="Genomic_DNA"/>
</dbReference>
<comment type="caution">
    <text evidence="2">The sequence shown here is derived from an EMBL/GenBank/DDBJ whole genome shotgun (WGS) entry which is preliminary data.</text>
</comment>
<name>A0A401RWZ6_CHIPU</name>